<comment type="caution">
    <text evidence="3">The sequence shown here is derived from an EMBL/GenBank/DDBJ whole genome shotgun (WGS) entry which is preliminary data.</text>
</comment>
<protein>
    <recommendedName>
        <fullName evidence="5">Vesicular, overexpressed in cancer, prosurvival protein 1</fullName>
    </recommendedName>
</protein>
<reference evidence="3 4" key="1">
    <citation type="submission" date="2019-01" db="EMBL/GenBank/DDBJ databases">
        <title>Draft Genome and Complete Hox-Cluster Characterization of the Sterlet Sturgeon (Acipenser ruthenus).</title>
        <authorList>
            <person name="Wei Q."/>
        </authorList>
    </citation>
    <scope>NUCLEOTIDE SEQUENCE [LARGE SCALE GENOMIC DNA]</scope>
    <source>
        <strain evidence="3">WHYD16114868_AA</strain>
        <tissue evidence="3">Blood</tissue>
    </source>
</reference>
<dbReference type="PANTHER" id="PTHR38505:SF1">
    <property type="entry name" value="RIKEN CDNA 1110032F04 GENE"/>
    <property type="match status" value="1"/>
</dbReference>
<keyword evidence="2" id="KW-0732">Signal</keyword>
<evidence type="ECO:0000256" key="1">
    <source>
        <dbReference type="SAM" id="Phobius"/>
    </source>
</evidence>
<keyword evidence="4" id="KW-1185">Reference proteome</keyword>
<dbReference type="Pfam" id="PF15843">
    <property type="entry name" value="DUF4719"/>
    <property type="match status" value="2"/>
</dbReference>
<keyword evidence="1" id="KW-1133">Transmembrane helix</keyword>
<feature type="transmembrane region" description="Helical" evidence="1">
    <location>
        <begin position="71"/>
        <end position="91"/>
    </location>
</feature>
<dbReference type="AlphaFoldDB" id="A0A444UD81"/>
<keyword evidence="1" id="KW-0472">Membrane</keyword>
<feature type="chain" id="PRO_5019422280" description="Vesicular, overexpressed in cancer, prosurvival protein 1" evidence="2">
    <location>
        <begin position="25"/>
        <end position="197"/>
    </location>
</feature>
<gene>
    <name evidence="3" type="ORF">EOD39_5663</name>
</gene>
<organism evidence="3 4">
    <name type="scientific">Acipenser ruthenus</name>
    <name type="common">Sterlet sturgeon</name>
    <dbReference type="NCBI Taxonomy" id="7906"/>
    <lineage>
        <taxon>Eukaryota</taxon>
        <taxon>Metazoa</taxon>
        <taxon>Chordata</taxon>
        <taxon>Craniata</taxon>
        <taxon>Vertebrata</taxon>
        <taxon>Euteleostomi</taxon>
        <taxon>Actinopterygii</taxon>
        <taxon>Chondrostei</taxon>
        <taxon>Acipenseriformes</taxon>
        <taxon>Acipenseridae</taxon>
        <taxon>Acipenser</taxon>
    </lineage>
</organism>
<accession>A0A444UD81</accession>
<dbReference type="InterPro" id="IPR031696">
    <property type="entry name" value="DUF4719"/>
</dbReference>
<evidence type="ECO:0000313" key="4">
    <source>
        <dbReference type="Proteomes" id="UP000289886"/>
    </source>
</evidence>
<proteinExistence type="predicted"/>
<dbReference type="Proteomes" id="UP000289886">
    <property type="component" value="Unassembled WGS sequence"/>
</dbReference>
<evidence type="ECO:0008006" key="5">
    <source>
        <dbReference type="Google" id="ProtNLM"/>
    </source>
</evidence>
<dbReference type="PANTHER" id="PTHR38505">
    <property type="entry name" value="HYPOTHETICAL PROTEIN LOC100362176"/>
    <property type="match status" value="1"/>
</dbReference>
<evidence type="ECO:0000313" key="3">
    <source>
        <dbReference type="EMBL" id="RXM33143.1"/>
    </source>
</evidence>
<dbReference type="EMBL" id="SCEB01214795">
    <property type="protein sequence ID" value="RXM33143.1"/>
    <property type="molecule type" value="Genomic_DNA"/>
</dbReference>
<keyword evidence="1" id="KW-0812">Transmembrane</keyword>
<name>A0A444UD81_ACIRT</name>
<feature type="signal peptide" evidence="2">
    <location>
        <begin position="1"/>
        <end position="24"/>
    </location>
</feature>
<sequence>MVHFSTHVSLHCTFLILYYQTCQALRTCGDITCEENQGCCVFGNTTSPQIRCCKQPLHTFIDSVAWITRKLSGILILLLLFAMGYFVQRIICPRPRRHQDRPDDPSLLNGHTTASQDFLIDRFPELHAGYFISPVLQLPAYDEVKYLPTYEETMQVDRDRSDDDLLVSAELNVPVPAEQREESLYTSSAIRTSWSSV</sequence>
<evidence type="ECO:0000256" key="2">
    <source>
        <dbReference type="SAM" id="SignalP"/>
    </source>
</evidence>